<sequence length="187" mass="21309">TLPSPAAGKTSEMNMPDEDPATQTDISSNRMLRVTNVPTIFGRADKLNSRVKWFVDDTVSSVKHVFSPKSPKNKLGPPLDEEQMAIRTALRCIYYLKVRSRRFHALSALYVDSEYYGKALKLVEPPINELTVEKEVKRYTEYLKEVAMIRTLNPPKNNPWLRPITPPGSIRSPTKPQKSYVPKSVRH</sequence>
<dbReference type="PHI-base" id="PHI:4766"/>
<dbReference type="AlphaFoldDB" id="G3C9S3"/>
<evidence type="ECO:0000256" key="1">
    <source>
        <dbReference type="SAM" id="MobiDB-lite"/>
    </source>
</evidence>
<protein>
    <submittedName>
        <fullName evidence="2">RxLR effector candidate</fullName>
    </submittedName>
</protein>
<feature type="region of interest" description="Disordered" evidence="1">
    <location>
        <begin position="157"/>
        <end position="187"/>
    </location>
</feature>
<dbReference type="PHI-base" id="PHI:4855"/>
<dbReference type="PHI-base" id="PHI:4767"/>
<accession>G3C9S3</accession>
<feature type="non-terminal residue" evidence="2">
    <location>
        <position position="1"/>
    </location>
</feature>
<reference evidence="2" key="1">
    <citation type="journal article" date="2011" name="PLoS Pathog.">
        <title>Multiple candidate effectors from the oomycete pathogen Hyaloperonospora arabidopsidis suppress host plant immunity.</title>
        <authorList>
            <person name="Fabro G."/>
            <person name="Steinbrenner J."/>
            <person name="Coates M."/>
            <person name="Ishaque N."/>
            <person name="Baxter L."/>
            <person name="Studholme D.J."/>
            <person name="Koerner E."/>
            <person name="Allen R."/>
            <person name="Piquerez S.J.M."/>
            <person name="Rougon-Cardoso A."/>
            <person name="Greenshields D."/>
            <person name="Lei R."/>
            <person name="Badel J.L."/>
            <person name="Caillaud M.C."/>
            <person name="Van den Ackerveken G."/>
            <person name="Parker J.E."/>
            <person name="Beynon J."/>
            <person name="Jones J.D.G."/>
        </authorList>
    </citation>
    <scope>NUCLEOTIDE SEQUENCE</scope>
    <source>
        <strain evidence="2">Emoy2</strain>
        <tissue evidence="2">Conidiospore</tissue>
    </source>
</reference>
<proteinExistence type="evidence at transcript level"/>
<name>G3C9S3_HYAAE</name>
<organism evidence="2">
    <name type="scientific">Hyaloperonospora arabidopsidis (strain Emoy2)</name>
    <name type="common">Downy mildew agent</name>
    <name type="synonym">Peronospora arabidopsidis</name>
    <dbReference type="NCBI Taxonomy" id="559515"/>
    <lineage>
        <taxon>Eukaryota</taxon>
        <taxon>Sar</taxon>
        <taxon>Stramenopiles</taxon>
        <taxon>Oomycota</taxon>
        <taxon>Peronosporomycetes</taxon>
        <taxon>Peronosporales</taxon>
        <taxon>Peronosporaceae</taxon>
        <taxon>Hyaloperonospora</taxon>
    </lineage>
</organism>
<gene>
    <name evidence="2" type="primary">RxLL60</name>
</gene>
<dbReference type="EMBL" id="HE574771">
    <property type="protein sequence ID" value="CCC55849.1"/>
    <property type="molecule type" value="mRNA"/>
</dbReference>
<feature type="region of interest" description="Disordered" evidence="1">
    <location>
        <begin position="1"/>
        <end position="26"/>
    </location>
</feature>
<evidence type="ECO:0000313" key="2">
    <source>
        <dbReference type="EMBL" id="CCC55849.1"/>
    </source>
</evidence>